<name>A0A6N7EZF4_9GAMM</name>
<evidence type="ECO:0000313" key="2">
    <source>
        <dbReference type="Proteomes" id="UP000471298"/>
    </source>
</evidence>
<comment type="caution">
    <text evidence="1">The sequence shown here is derived from an EMBL/GenBank/DDBJ whole genome shotgun (WGS) entry which is preliminary data.</text>
</comment>
<dbReference type="InParanoid" id="A0A6N7EZF4"/>
<reference evidence="1 2" key="1">
    <citation type="submission" date="2019-10" db="EMBL/GenBank/DDBJ databases">
        <title>Cardiobacteriales fam. a chemoheterotrophic member of the order Cardiobacteriales, and proposal of Cardiobacteriales fam. nov.</title>
        <authorList>
            <person name="Wang C."/>
        </authorList>
    </citation>
    <scope>NUCLEOTIDE SEQUENCE [LARGE SCALE GENOMIC DNA]</scope>
    <source>
        <strain evidence="1 2">ML27</strain>
    </source>
</reference>
<dbReference type="RefSeq" id="WP_152810894.1">
    <property type="nucleotide sequence ID" value="NZ_WHNW01000013.1"/>
</dbReference>
<sequence>MSNNTDNNAGNKPEHATTARLKTITLSQPIARDGNDITQLTLREPRAGDLRGLKLLDVFQLDIDAVAVLLSRIATPSIIASEVNQFSLTDLQRVSEGLVGFLDSSEG</sequence>
<gene>
    <name evidence="1" type="ORF">GCU85_09225</name>
</gene>
<accession>A0A6N7EZF4</accession>
<dbReference type="InterPro" id="IPR019289">
    <property type="entry name" value="Phage_tail_E/E"/>
</dbReference>
<proteinExistence type="predicted"/>
<dbReference type="EMBL" id="WHNW01000013">
    <property type="protein sequence ID" value="MPV86905.1"/>
    <property type="molecule type" value="Genomic_DNA"/>
</dbReference>
<dbReference type="Pfam" id="PF10109">
    <property type="entry name" value="Phage_TAC_7"/>
    <property type="match status" value="1"/>
</dbReference>
<dbReference type="Proteomes" id="UP000471298">
    <property type="component" value="Unassembled WGS sequence"/>
</dbReference>
<evidence type="ECO:0000313" key="1">
    <source>
        <dbReference type="EMBL" id="MPV86905.1"/>
    </source>
</evidence>
<organism evidence="1 2">
    <name type="scientific">Ostreibacterium oceani</name>
    <dbReference type="NCBI Taxonomy" id="2654998"/>
    <lineage>
        <taxon>Bacteria</taxon>
        <taxon>Pseudomonadati</taxon>
        <taxon>Pseudomonadota</taxon>
        <taxon>Gammaproteobacteria</taxon>
        <taxon>Cardiobacteriales</taxon>
        <taxon>Ostreibacteriaceae</taxon>
        <taxon>Ostreibacterium</taxon>
    </lineage>
</organism>
<dbReference type="AlphaFoldDB" id="A0A6N7EZF4"/>
<keyword evidence="2" id="KW-1185">Reference proteome</keyword>
<protein>
    <submittedName>
        <fullName evidence="1">Phage tail assembly protein</fullName>
    </submittedName>
</protein>